<evidence type="ECO:0000256" key="7">
    <source>
        <dbReference type="ARBA" id="ARBA00022958"/>
    </source>
</evidence>
<keyword evidence="3" id="KW-0813">Transport</keyword>
<keyword evidence="9" id="KW-0406">Ion transport</keyword>
<evidence type="ECO:0000256" key="5">
    <source>
        <dbReference type="ARBA" id="ARBA00022692"/>
    </source>
</evidence>
<evidence type="ECO:0000256" key="4">
    <source>
        <dbReference type="ARBA" id="ARBA00022538"/>
    </source>
</evidence>
<evidence type="ECO:0000313" key="15">
    <source>
        <dbReference type="Proteomes" id="UP001434337"/>
    </source>
</evidence>
<evidence type="ECO:0000256" key="2">
    <source>
        <dbReference type="ARBA" id="ARBA00006920"/>
    </source>
</evidence>
<evidence type="ECO:0000256" key="1">
    <source>
        <dbReference type="ARBA" id="ARBA00004141"/>
    </source>
</evidence>
<evidence type="ECO:0000256" key="3">
    <source>
        <dbReference type="ARBA" id="ARBA00022448"/>
    </source>
</evidence>
<evidence type="ECO:0000256" key="12">
    <source>
        <dbReference type="ARBA" id="ARBA00034430"/>
    </source>
</evidence>
<dbReference type="EMBL" id="CP115965">
    <property type="protein sequence ID" value="WZW98956.1"/>
    <property type="molecule type" value="Genomic_DNA"/>
</dbReference>
<sequence>MTLLVLPLLESIPEAAAEHMTGGEWLEVGLPQLIGFAVSFGVVASFWAEHHRLFEHVRAYTRRLVGLNFAWMFTICFLQLPSAMVYSLPSTRSVIGLYIGTMTVSAVVLTLLVAHVHAHPEIQEPGHPLPRARVWANAAVAALFGLAFVIAMIAPQINYFALFVLFLSPVVERLSRRAAARRDASLAAAASPEDAPEPAAT</sequence>
<reference evidence="14 15" key="1">
    <citation type="journal article" date="2023" name="Environ Microbiome">
        <title>A coral-associated actinobacterium mitigates coral bleaching under heat stress.</title>
        <authorList>
            <person name="Li J."/>
            <person name="Zou Y."/>
            <person name="Li Q."/>
            <person name="Zhang J."/>
            <person name="Bourne D.G."/>
            <person name="Lyu Y."/>
            <person name="Liu C."/>
            <person name="Zhang S."/>
        </authorList>
    </citation>
    <scope>NUCLEOTIDE SEQUENCE [LARGE SCALE GENOMIC DNA]</scope>
    <source>
        <strain evidence="14 15">SCSIO 13291</strain>
    </source>
</reference>
<evidence type="ECO:0000256" key="6">
    <source>
        <dbReference type="ARBA" id="ARBA00022826"/>
    </source>
</evidence>
<keyword evidence="7" id="KW-0630">Potassium</keyword>
<proteinExistence type="inferred from homology"/>
<feature type="transmembrane region" description="Helical" evidence="13">
    <location>
        <begin position="33"/>
        <end position="48"/>
    </location>
</feature>
<evidence type="ECO:0000256" key="11">
    <source>
        <dbReference type="ARBA" id="ARBA00023303"/>
    </source>
</evidence>
<keyword evidence="11" id="KW-0407">Ion channel</keyword>
<keyword evidence="4" id="KW-0633">Potassium transport</keyword>
<comment type="similarity">
    <text evidence="2">Belongs to the TMEM175 family.</text>
</comment>
<comment type="catalytic activity">
    <reaction evidence="12">
        <text>K(+)(in) = K(+)(out)</text>
        <dbReference type="Rhea" id="RHEA:29463"/>
        <dbReference type="ChEBI" id="CHEBI:29103"/>
    </reaction>
</comment>
<comment type="subcellular location">
    <subcellularLocation>
        <location evidence="1">Membrane</location>
        <topology evidence="1">Multi-pass membrane protein</topology>
    </subcellularLocation>
</comment>
<feature type="transmembrane region" description="Helical" evidence="13">
    <location>
        <begin position="95"/>
        <end position="114"/>
    </location>
</feature>
<dbReference type="PANTHER" id="PTHR31462:SF5">
    <property type="entry name" value="ENDOSOMAL_LYSOSOMAL PROTON CHANNEL TMEM175"/>
    <property type="match status" value="1"/>
</dbReference>
<keyword evidence="5 13" id="KW-0812">Transmembrane</keyword>
<evidence type="ECO:0000256" key="13">
    <source>
        <dbReference type="SAM" id="Phobius"/>
    </source>
</evidence>
<accession>A0ABZ3C8S1</accession>
<keyword evidence="10 13" id="KW-0472">Membrane</keyword>
<name>A0ABZ3C8S1_9ACTN</name>
<dbReference type="Pfam" id="PF06736">
    <property type="entry name" value="TMEM175"/>
    <property type="match status" value="1"/>
</dbReference>
<dbReference type="InterPro" id="IPR010617">
    <property type="entry name" value="TMEM175-like"/>
</dbReference>
<evidence type="ECO:0000313" key="14">
    <source>
        <dbReference type="EMBL" id="WZW98956.1"/>
    </source>
</evidence>
<evidence type="ECO:0000256" key="8">
    <source>
        <dbReference type="ARBA" id="ARBA00022989"/>
    </source>
</evidence>
<protein>
    <submittedName>
        <fullName evidence="14">TMEM175 family protein</fullName>
    </submittedName>
</protein>
<keyword evidence="8 13" id="KW-1133">Transmembrane helix</keyword>
<keyword evidence="6" id="KW-0631">Potassium channel</keyword>
<evidence type="ECO:0000256" key="10">
    <source>
        <dbReference type="ARBA" id="ARBA00023136"/>
    </source>
</evidence>
<gene>
    <name evidence="14" type="ORF">PCC79_01725</name>
</gene>
<feature type="transmembrane region" description="Helical" evidence="13">
    <location>
        <begin position="69"/>
        <end position="89"/>
    </location>
</feature>
<dbReference type="PANTHER" id="PTHR31462">
    <property type="entry name" value="ENDOSOMAL/LYSOSOMAL POTASSIUM CHANNEL TMEM175"/>
    <property type="match status" value="1"/>
</dbReference>
<dbReference type="RefSeq" id="WP_342372815.1">
    <property type="nucleotide sequence ID" value="NZ_CP115965.1"/>
</dbReference>
<keyword evidence="15" id="KW-1185">Reference proteome</keyword>
<organism evidence="14 15">
    <name type="scientific">Propioniciclava soli</name>
    <dbReference type="NCBI Taxonomy" id="2775081"/>
    <lineage>
        <taxon>Bacteria</taxon>
        <taxon>Bacillati</taxon>
        <taxon>Actinomycetota</taxon>
        <taxon>Actinomycetes</taxon>
        <taxon>Propionibacteriales</taxon>
        <taxon>Propionibacteriaceae</taxon>
        <taxon>Propioniciclava</taxon>
    </lineage>
</organism>
<feature type="transmembrane region" description="Helical" evidence="13">
    <location>
        <begin position="134"/>
        <end position="153"/>
    </location>
</feature>
<dbReference type="Proteomes" id="UP001434337">
    <property type="component" value="Chromosome"/>
</dbReference>
<evidence type="ECO:0000256" key="9">
    <source>
        <dbReference type="ARBA" id="ARBA00023065"/>
    </source>
</evidence>